<evidence type="ECO:0000313" key="2">
    <source>
        <dbReference type="EMBL" id="KAK8046426.1"/>
    </source>
</evidence>
<dbReference type="PANTHER" id="PTHR33112:SF10">
    <property type="entry name" value="TOL"/>
    <property type="match status" value="1"/>
</dbReference>
<sequence>MASSLCKTCRDLLHELLSSGSDEPLQKRTVIRTASRIEASAHDCCAVCATAMANIESSYPANRRESLISTWFPPTASRLGYRLEDANIWFHLVFEPVGSEYIPSPDSSTTSASTFSSESMEKLLAWLRRCDEHKTCMSWAESNGVPQTMPTRLLELDYSAEPPRAWLVASNQLSGHVRYVTLSHCWGGQVPLQLLRSNMSSMNQHIDFQKLPKTFQDCIRATQVVGIQHLWIDCLCIIQDAEEDWQREASLMEQVYPNCYLNIAATDSENSTQGLFRDRNPRETGCSYIPVTDKKGFICYCYCEATVSGPLDRRAWVVQERFLSPRTVHYIRNQLVWECSESFTLEGLPAGINLQQDFTTLFKQHNTAIVTAALSPEKIYKVYELWDKLVFRYTLGHLSFSSDRPVAIAGIARVICRHLDLAPSDYQSGLWRPRFVEGICWKTNTLNPIKRQALDNFGQNGLSRIPTWSWLSVNGPVWQDHRGQRGNYTTPSELIEIKTKSLGDLFGPVVSSQARVRGPLCQASITPRSETNNPENDDKIAWWNITLNTATWGSPGHCRVFFDSCRGQDLVDVLRNPIYLLAVRIMDGAGERDAHGVYWCVILIPIESQRACFRRIGFVDFGDTRPWPEPEEAITNALNRTLAECFIRNDIPEHMYEMVDDSYLYTINLV</sequence>
<evidence type="ECO:0000259" key="1">
    <source>
        <dbReference type="Pfam" id="PF06985"/>
    </source>
</evidence>
<accession>A0ABR1TIF9</accession>
<dbReference type="InterPro" id="IPR010730">
    <property type="entry name" value="HET"/>
</dbReference>
<comment type="caution">
    <text evidence="2">The sequence shown here is derived from an EMBL/GenBank/DDBJ whole genome shotgun (WGS) entry which is preliminary data.</text>
</comment>
<dbReference type="EMBL" id="JAQQWM010000009">
    <property type="protein sequence ID" value="KAK8046426.1"/>
    <property type="molecule type" value="Genomic_DNA"/>
</dbReference>
<organism evidence="2 3">
    <name type="scientific">Apiospora saccharicola</name>
    <dbReference type="NCBI Taxonomy" id="335842"/>
    <lineage>
        <taxon>Eukaryota</taxon>
        <taxon>Fungi</taxon>
        <taxon>Dikarya</taxon>
        <taxon>Ascomycota</taxon>
        <taxon>Pezizomycotina</taxon>
        <taxon>Sordariomycetes</taxon>
        <taxon>Xylariomycetidae</taxon>
        <taxon>Amphisphaeriales</taxon>
        <taxon>Apiosporaceae</taxon>
        <taxon>Apiospora</taxon>
    </lineage>
</organism>
<evidence type="ECO:0000313" key="3">
    <source>
        <dbReference type="Proteomes" id="UP001446871"/>
    </source>
</evidence>
<dbReference type="Pfam" id="PF06985">
    <property type="entry name" value="HET"/>
    <property type="match status" value="1"/>
</dbReference>
<protein>
    <submittedName>
        <fullName evidence="2">Heterokaryon incompatibility protein-domain-containing protein</fullName>
    </submittedName>
</protein>
<reference evidence="2 3" key="1">
    <citation type="submission" date="2023-01" db="EMBL/GenBank/DDBJ databases">
        <title>Analysis of 21 Apiospora genomes using comparative genomics revels a genus with tremendous synthesis potential of carbohydrate active enzymes and secondary metabolites.</title>
        <authorList>
            <person name="Sorensen T."/>
        </authorList>
    </citation>
    <scope>NUCLEOTIDE SEQUENCE [LARGE SCALE GENOMIC DNA]</scope>
    <source>
        <strain evidence="2 3">CBS 83171</strain>
    </source>
</reference>
<gene>
    <name evidence="2" type="ORF">PG996_014490</name>
</gene>
<feature type="domain" description="Heterokaryon incompatibility" evidence="1">
    <location>
        <begin position="179"/>
        <end position="320"/>
    </location>
</feature>
<proteinExistence type="predicted"/>
<dbReference type="PANTHER" id="PTHR33112">
    <property type="entry name" value="DOMAIN PROTEIN, PUTATIVE-RELATED"/>
    <property type="match status" value="1"/>
</dbReference>
<name>A0ABR1TIF9_9PEZI</name>
<keyword evidence="3" id="KW-1185">Reference proteome</keyword>
<dbReference type="Proteomes" id="UP001446871">
    <property type="component" value="Unassembled WGS sequence"/>
</dbReference>